<proteinExistence type="predicted"/>
<feature type="domain" description="Peptidase C39-like" evidence="2">
    <location>
        <begin position="70"/>
        <end position="187"/>
    </location>
</feature>
<protein>
    <recommendedName>
        <fullName evidence="2">Peptidase C39-like domain-containing protein</fullName>
    </recommendedName>
</protein>
<sequence>MKKLPLAVNGNKKRSIIVGVLGTAFILGMGIVALKWWTTAQNPSAIASVGGEVLTLPVPEAPAALVMGKYPYYLQADPAWANMPVGSSGEPMSAVGCTLTSIAMGLSGLGYPLTPGEVNAKLTSNAGLTDNGYVIWNKVATLTKGAVAVVPVDNSYARIDRELAANRPVIVKVLLGGIVQHWVLVVGKEGQEYIALDSLNKTKKPVLLSSLSSKIYAVRVFN</sequence>
<organism evidence="3 4">
    <name type="scientific">Thiothrix lacustris</name>
    <dbReference type="NCBI Taxonomy" id="525917"/>
    <lineage>
        <taxon>Bacteria</taxon>
        <taxon>Pseudomonadati</taxon>
        <taxon>Pseudomonadota</taxon>
        <taxon>Gammaproteobacteria</taxon>
        <taxon>Thiotrichales</taxon>
        <taxon>Thiotrichaceae</taxon>
        <taxon>Thiothrix</taxon>
    </lineage>
</organism>
<dbReference type="EMBL" id="MTEJ01000004">
    <property type="protein sequence ID" value="OQX16498.1"/>
    <property type="molecule type" value="Genomic_DNA"/>
</dbReference>
<reference evidence="3 4" key="1">
    <citation type="submission" date="2017-01" db="EMBL/GenBank/DDBJ databases">
        <title>Novel large sulfur bacteria in the metagenomes of groundwater-fed chemosynthetic microbial mats in the Lake Huron basin.</title>
        <authorList>
            <person name="Sharrar A.M."/>
            <person name="Flood B.E."/>
            <person name="Bailey J.V."/>
            <person name="Jones D.S."/>
            <person name="Biddanda B."/>
            <person name="Ruberg S.A."/>
            <person name="Marcus D.N."/>
            <person name="Dick G.J."/>
        </authorList>
    </citation>
    <scope>NUCLEOTIDE SEQUENCE [LARGE SCALE GENOMIC DNA]</scope>
    <source>
        <strain evidence="3">A8</strain>
    </source>
</reference>
<dbReference type="Pfam" id="PF13529">
    <property type="entry name" value="Peptidase_C39_2"/>
    <property type="match status" value="1"/>
</dbReference>
<feature type="transmembrane region" description="Helical" evidence="1">
    <location>
        <begin position="16"/>
        <end position="37"/>
    </location>
</feature>
<dbReference type="Gene3D" id="3.90.70.10">
    <property type="entry name" value="Cysteine proteinases"/>
    <property type="match status" value="1"/>
</dbReference>
<dbReference type="Proteomes" id="UP000192491">
    <property type="component" value="Unassembled WGS sequence"/>
</dbReference>
<dbReference type="InterPro" id="IPR039564">
    <property type="entry name" value="Peptidase_C39-like"/>
</dbReference>
<keyword evidence="1" id="KW-0472">Membrane</keyword>
<evidence type="ECO:0000256" key="1">
    <source>
        <dbReference type="SAM" id="Phobius"/>
    </source>
</evidence>
<evidence type="ECO:0000259" key="2">
    <source>
        <dbReference type="Pfam" id="PF13529"/>
    </source>
</evidence>
<name>A0A1Y1QY57_9GAMM</name>
<accession>A0A1Y1QY57</accession>
<evidence type="ECO:0000313" key="4">
    <source>
        <dbReference type="Proteomes" id="UP000192491"/>
    </source>
</evidence>
<evidence type="ECO:0000313" key="3">
    <source>
        <dbReference type="EMBL" id="OQX16498.1"/>
    </source>
</evidence>
<comment type="caution">
    <text evidence="3">The sequence shown here is derived from an EMBL/GenBank/DDBJ whole genome shotgun (WGS) entry which is preliminary data.</text>
</comment>
<keyword evidence="1" id="KW-0812">Transmembrane</keyword>
<gene>
    <name evidence="3" type="ORF">BWK73_03630</name>
</gene>
<dbReference type="AlphaFoldDB" id="A0A1Y1QY57"/>
<keyword evidence="1" id="KW-1133">Transmembrane helix</keyword>